<keyword evidence="2" id="KW-1185">Reference proteome</keyword>
<dbReference type="EMBL" id="KF626665">
    <property type="protein sequence ID" value="AHB12022.1"/>
    <property type="molecule type" value="Genomic_DNA"/>
</dbReference>
<organism evidence="1 2">
    <name type="scientific">Xylella phage Sano</name>
    <dbReference type="NCBI Taxonomy" id="1415148"/>
    <lineage>
        <taxon>Viruses</taxon>
        <taxon>Duplodnaviria</taxon>
        <taxon>Heunggongvirae</taxon>
        <taxon>Uroviricota</taxon>
        <taxon>Caudoviricetes</taxon>
        <taxon>Casjensviridae</taxon>
        <taxon>Sanovirus</taxon>
        <taxon>Sanovirus sano</taxon>
        <taxon>Xylella virus Sano</taxon>
    </lineage>
</organism>
<sequence length="64" mass="7121">MTPYTYWLRSTDPKARVFVAEGPHERDTSLALTARRLGVKVSTSRGVAVYGLDTTPVVRVVKED</sequence>
<evidence type="ECO:0000313" key="2">
    <source>
        <dbReference type="Proteomes" id="UP000018621"/>
    </source>
</evidence>
<name>V5Q7B4_9CAUD</name>
<gene>
    <name evidence="1" type="ORF">Sano_02</name>
</gene>
<proteinExistence type="predicted"/>
<protein>
    <submittedName>
        <fullName evidence="1">Uncharacterized protein</fullName>
    </submittedName>
</protein>
<accession>V5Q7B4</accession>
<reference evidence="1 2" key="1">
    <citation type="journal article" date="2014" name="J. Bacteriol.">
        <title>Characterization of novel virulent broad-host-range phages of Xylella fastidiosa and Xanthomonas.</title>
        <authorList>
            <person name="Ahern S.J."/>
            <person name="Das M."/>
            <person name="Bhowmick T.S."/>
            <person name="Young R."/>
            <person name="Gonzalez C.F."/>
        </authorList>
    </citation>
    <scope>NUCLEOTIDE SEQUENCE [LARGE SCALE GENOMIC DNA]</scope>
</reference>
<dbReference type="Proteomes" id="UP000018621">
    <property type="component" value="Segment"/>
</dbReference>
<evidence type="ECO:0000313" key="1">
    <source>
        <dbReference type="EMBL" id="AHB12022.1"/>
    </source>
</evidence>